<dbReference type="EMBL" id="LUEZ02000049">
    <property type="protein sequence ID" value="RDB22469.1"/>
    <property type="molecule type" value="Genomic_DNA"/>
</dbReference>
<dbReference type="GO" id="GO:0042254">
    <property type="term" value="P:ribosome biogenesis"/>
    <property type="evidence" value="ECO:0007669"/>
    <property type="project" value="InterPro"/>
</dbReference>
<dbReference type="GO" id="GO:0008298">
    <property type="term" value="P:intracellular mRNA localization"/>
    <property type="evidence" value="ECO:0007669"/>
    <property type="project" value="TreeGrafter"/>
</dbReference>
<dbReference type="AlphaFoldDB" id="A0A369JJS5"/>
<dbReference type="InParanoid" id="A0A369JJS5"/>
<dbReference type="GO" id="GO:1990904">
    <property type="term" value="C:ribonucleoprotein complex"/>
    <property type="evidence" value="ECO:0007669"/>
    <property type="project" value="UniProtKB-KW"/>
</dbReference>
<comment type="similarity">
    <text evidence="2">Belongs to the eukaryotic ribosomal protein eL8 family.</text>
</comment>
<keyword evidence="3" id="KW-0539">Nucleus</keyword>
<feature type="region of interest" description="Disordered" evidence="6">
    <location>
        <begin position="1"/>
        <end position="43"/>
    </location>
</feature>
<feature type="coiled-coil region" evidence="5">
    <location>
        <begin position="409"/>
        <end position="509"/>
    </location>
</feature>
<feature type="region of interest" description="Disordered" evidence="6">
    <location>
        <begin position="673"/>
        <end position="721"/>
    </location>
</feature>
<name>A0A369JJS5_HYPMA</name>
<evidence type="ECO:0000256" key="2">
    <source>
        <dbReference type="ARBA" id="ARBA00007337"/>
    </source>
</evidence>
<dbReference type="SUPFAM" id="SSF55315">
    <property type="entry name" value="L30e-like"/>
    <property type="match status" value="1"/>
</dbReference>
<dbReference type="InterPro" id="IPR018492">
    <property type="entry name" value="Ribosomal_eL8/Nhp2"/>
</dbReference>
<evidence type="ECO:0000256" key="1">
    <source>
        <dbReference type="ARBA" id="ARBA00004604"/>
    </source>
</evidence>
<dbReference type="GO" id="GO:0042175">
    <property type="term" value="C:nuclear outer membrane-endoplasmic reticulum membrane network"/>
    <property type="evidence" value="ECO:0007669"/>
    <property type="project" value="TreeGrafter"/>
</dbReference>
<evidence type="ECO:0000256" key="6">
    <source>
        <dbReference type="SAM" id="MobiDB-lite"/>
    </source>
</evidence>
<proteinExistence type="inferred from homology"/>
<comment type="caution">
    <text evidence="8">The sequence shown here is derived from an EMBL/GenBank/DDBJ whole genome shotgun (WGS) entry which is preliminary data.</text>
</comment>
<evidence type="ECO:0000256" key="4">
    <source>
        <dbReference type="ARBA" id="ARBA00023274"/>
    </source>
</evidence>
<dbReference type="GO" id="GO:0003729">
    <property type="term" value="F:mRNA binding"/>
    <property type="evidence" value="ECO:0007669"/>
    <property type="project" value="TreeGrafter"/>
</dbReference>
<reference evidence="8" key="1">
    <citation type="submission" date="2018-04" db="EMBL/GenBank/DDBJ databases">
        <title>Whole genome sequencing of Hypsizygus marmoreus.</title>
        <authorList>
            <person name="Choi I.-G."/>
            <person name="Min B."/>
            <person name="Kim J.-G."/>
            <person name="Kim S."/>
            <person name="Oh Y.-L."/>
            <person name="Kong W.-S."/>
            <person name="Park H."/>
            <person name="Jeong J."/>
            <person name="Song E.-S."/>
        </authorList>
    </citation>
    <scope>NUCLEOTIDE SEQUENCE [LARGE SCALE GENOMIC DNA]</scope>
    <source>
        <strain evidence="8">51987-8</strain>
    </source>
</reference>
<dbReference type="InterPro" id="IPR029064">
    <property type="entry name" value="Ribosomal_eL30-like_sf"/>
</dbReference>
<dbReference type="InterPro" id="IPR002415">
    <property type="entry name" value="H/ACA_rnp_Nhp2-like"/>
</dbReference>
<dbReference type="GO" id="GO:0005783">
    <property type="term" value="C:endoplasmic reticulum"/>
    <property type="evidence" value="ECO:0007669"/>
    <property type="project" value="TreeGrafter"/>
</dbReference>
<evidence type="ECO:0000313" key="9">
    <source>
        <dbReference type="Proteomes" id="UP000076154"/>
    </source>
</evidence>
<feature type="compositionally biased region" description="Basic and acidic residues" evidence="6">
    <location>
        <begin position="1"/>
        <end position="17"/>
    </location>
</feature>
<feature type="compositionally biased region" description="Basic and acidic residues" evidence="6">
    <location>
        <begin position="241"/>
        <end position="250"/>
    </location>
</feature>
<feature type="region of interest" description="Disordered" evidence="6">
    <location>
        <begin position="193"/>
        <end position="250"/>
    </location>
</feature>
<sequence>MAKDKSEKKDKKRKEVEADAPGGDVEMIDADGPKSPKKAKKEKEEIVVLPEDLSPLAHPLAQKKLLKKLHKTIKKASKARQVKRGVKEVVKGIRKGEKGLLVLAADINPIDIISHLPVLSEEAQIPYVFVSSKEELGHASSTKRPTSCVMVCPDQKRKKRKEGEKEDKDDDYRELYDECYKEVEKLDTKTSIMSAPKSKAAPVTNGPSKGKASSTNGTTTPVSTTDKKDTSDALASFAGGKPDKKAFDSEQDKIKKDIDALQVKLSAVRDKISLATKSTSGNDRRAVLRAELESIRGQQSNNKTSRGKILDQVKALQDGIQKKVKDLQAAKAKIPFKTVADADAYIKNLEKQVDSGNMKLADEKRALQEINSSKRNRRIVESFQADQDAVDTDRETLEGLRKQLDDPEAKAISERYDAIRAELDELKKEGDEAYAGRSKLFEERDNLQAQLNTLYNQKRESSQLFREANDRYWNKVNEDRARRAERARLQRAEDEAQKKQEIAERLREEAEIPAFQAQIEDCQTLVDYFSGKTTGNVTFKSSAPLSAKTEVAGVPKLEIRKVDAAPEGSIVRKKKTEEEDAYFVGGKGKGKGKRGGAKTSDASGTPPASPSTGNAQLNVPLATLSALLSLSIPPPTSAVDVPRVVEDLQTKKAWFEANQARVTAENIAKAETDIQRLTNAPKEAKPASTPPTPGPERPTEPYSTPQVGDGPAAPVSTPASLDKLDSVLEQEAVAEES</sequence>
<dbReference type="GO" id="GO:0005730">
    <property type="term" value="C:nucleolus"/>
    <property type="evidence" value="ECO:0007669"/>
    <property type="project" value="UniProtKB-SubCell"/>
</dbReference>
<keyword evidence="4" id="KW-0687">Ribonucleoprotein</keyword>
<evidence type="ECO:0000256" key="5">
    <source>
        <dbReference type="SAM" id="Coils"/>
    </source>
</evidence>
<dbReference type="PROSITE" id="PS01082">
    <property type="entry name" value="RIBOSOMAL_L7AE"/>
    <property type="match status" value="1"/>
</dbReference>
<feature type="region of interest" description="Disordered" evidence="6">
    <location>
        <begin position="583"/>
        <end position="616"/>
    </location>
</feature>
<feature type="coiled-coil region" evidence="5">
    <location>
        <begin position="310"/>
        <end position="366"/>
    </location>
</feature>
<gene>
    <name evidence="8" type="ORF">Hypma_010193</name>
</gene>
<comment type="subcellular location">
    <subcellularLocation>
        <location evidence="1">Nucleus</location>
        <location evidence="1">Nucleolus</location>
    </subcellularLocation>
</comment>
<feature type="compositionally biased region" description="Low complexity" evidence="6">
    <location>
        <begin position="213"/>
        <end position="224"/>
    </location>
</feature>
<dbReference type="InterPro" id="IPR004038">
    <property type="entry name" value="Ribosomal_eL8/eL30/eS12/Gad45"/>
</dbReference>
<dbReference type="OrthoDB" id="2195113at2759"/>
<dbReference type="PRINTS" id="PR00883">
    <property type="entry name" value="NUCLEARHMG"/>
</dbReference>
<dbReference type="PANTHER" id="PTHR31027:SF2">
    <property type="entry name" value="LEBERCILIN DOMAIN-CONTAINING PROTEIN"/>
    <property type="match status" value="1"/>
</dbReference>
<dbReference type="Gene3D" id="3.30.1330.30">
    <property type="match status" value="1"/>
</dbReference>
<dbReference type="PANTHER" id="PTHR31027">
    <property type="entry name" value="NUCLEAR SEGREGATION PROTEIN BFR1"/>
    <property type="match status" value="1"/>
</dbReference>
<accession>A0A369JJS5</accession>
<dbReference type="FunCoup" id="A0A369JJS5">
    <property type="interactions" value="23"/>
</dbReference>
<dbReference type="Proteomes" id="UP000076154">
    <property type="component" value="Unassembled WGS sequence"/>
</dbReference>
<dbReference type="STRING" id="39966.A0A369JJS5"/>
<dbReference type="Pfam" id="PF01248">
    <property type="entry name" value="Ribosomal_L7Ae"/>
    <property type="match status" value="1"/>
</dbReference>
<evidence type="ECO:0000256" key="3">
    <source>
        <dbReference type="ARBA" id="ARBA00023242"/>
    </source>
</evidence>
<dbReference type="InterPro" id="IPR004037">
    <property type="entry name" value="Ribosomal_eL8-like_CS"/>
</dbReference>
<organism evidence="8 9">
    <name type="scientific">Hypsizygus marmoreus</name>
    <name type="common">White beech mushroom</name>
    <name type="synonym">Agaricus marmoreus</name>
    <dbReference type="NCBI Taxonomy" id="39966"/>
    <lineage>
        <taxon>Eukaryota</taxon>
        <taxon>Fungi</taxon>
        <taxon>Dikarya</taxon>
        <taxon>Basidiomycota</taxon>
        <taxon>Agaricomycotina</taxon>
        <taxon>Agaricomycetes</taxon>
        <taxon>Agaricomycetidae</taxon>
        <taxon>Agaricales</taxon>
        <taxon>Tricholomatineae</taxon>
        <taxon>Lyophyllaceae</taxon>
        <taxon>Hypsizygus</taxon>
    </lineage>
</organism>
<feature type="domain" description="Ribosomal protein eL8/eL30/eS12/Gadd45" evidence="7">
    <location>
        <begin position="68"/>
        <end position="155"/>
    </location>
</feature>
<dbReference type="InterPro" id="IPR039604">
    <property type="entry name" value="Bfr1"/>
</dbReference>
<keyword evidence="9" id="KW-1185">Reference proteome</keyword>
<protein>
    <recommendedName>
        <fullName evidence="7">Ribosomal protein eL8/eL30/eS12/Gadd45 domain-containing protein</fullName>
    </recommendedName>
</protein>
<evidence type="ECO:0000259" key="7">
    <source>
        <dbReference type="Pfam" id="PF01248"/>
    </source>
</evidence>
<keyword evidence="5" id="KW-0175">Coiled coil</keyword>
<evidence type="ECO:0000313" key="8">
    <source>
        <dbReference type="EMBL" id="RDB22469.1"/>
    </source>
</evidence>
<dbReference type="PRINTS" id="PR00881">
    <property type="entry name" value="L7ARS6FAMILY"/>
</dbReference>